<keyword evidence="3" id="KW-1185">Reference proteome</keyword>
<evidence type="ECO:0000313" key="3">
    <source>
        <dbReference type="Proteomes" id="UP001174936"/>
    </source>
</evidence>
<dbReference type="AlphaFoldDB" id="A0AA40CJ90"/>
<protein>
    <submittedName>
        <fullName evidence="2">Uncharacterized protein</fullName>
    </submittedName>
</protein>
<evidence type="ECO:0000313" key="2">
    <source>
        <dbReference type="EMBL" id="KAK0639578.1"/>
    </source>
</evidence>
<feature type="compositionally biased region" description="Basic and acidic residues" evidence="1">
    <location>
        <begin position="121"/>
        <end position="144"/>
    </location>
</feature>
<comment type="caution">
    <text evidence="2">The sequence shown here is derived from an EMBL/GenBank/DDBJ whole genome shotgun (WGS) entry which is preliminary data.</text>
</comment>
<organism evidence="2 3">
    <name type="scientific">Cercophora newfieldiana</name>
    <dbReference type="NCBI Taxonomy" id="92897"/>
    <lineage>
        <taxon>Eukaryota</taxon>
        <taxon>Fungi</taxon>
        <taxon>Dikarya</taxon>
        <taxon>Ascomycota</taxon>
        <taxon>Pezizomycotina</taxon>
        <taxon>Sordariomycetes</taxon>
        <taxon>Sordariomycetidae</taxon>
        <taxon>Sordariales</taxon>
        <taxon>Lasiosphaeriaceae</taxon>
        <taxon>Cercophora</taxon>
    </lineage>
</organism>
<sequence length="528" mass="58190">MRRDTLADAVLAWHQQAARLLPSGALLGGIDATPFSASTATVKATLHLRAVHVTGHADGESRDESLLAQLKAARAVDDTSLATAQDMLGWLWPRPLNSTAGVAGAVGPGGSAPQTPAARQRHPENAPPEPKHVARTDRARDPERVAPHNLFCTMVCNIKARQPTSQPDATEMYTFGYALGPFGQPWLKYRRMDDDLFPQTTPPKLTTLGSRAHAPNRGVGLFQKHAGASNLPYFSSGRPPLVGTLPHLPHIARRDAQDPLNSPLAQRFFRIHTRSPSLEPTDAIDDSALDGQDAEYDTSPTTNNILPSSDGPRSRSESIMVEFLVDFINALILSSQLFNPSKFPAYASSSHQRLFTFGPGRGSKQEPNGSFNMRVDGYMERPGPSPSVWIIHEVKQEGRASAGPQLKRQEACEFAAWAYETRDELRAELARTQSPTVWLLLVALDKTEFWFQLARVTAQWLDYINHPRSPVLPVDINTTSTCPLDPDWFLQIYEYGPFHVYNRQDLMTVSIAIISLVVHDASSFDPSE</sequence>
<gene>
    <name evidence="2" type="ORF">B0T16DRAFT_463240</name>
</gene>
<feature type="region of interest" description="Disordered" evidence="1">
    <location>
        <begin position="101"/>
        <end position="144"/>
    </location>
</feature>
<accession>A0AA40CJ90</accession>
<name>A0AA40CJ90_9PEZI</name>
<dbReference type="EMBL" id="JAULSV010000007">
    <property type="protein sequence ID" value="KAK0639578.1"/>
    <property type="molecule type" value="Genomic_DNA"/>
</dbReference>
<feature type="compositionally biased region" description="Acidic residues" evidence="1">
    <location>
        <begin position="282"/>
        <end position="296"/>
    </location>
</feature>
<reference evidence="2" key="1">
    <citation type="submission" date="2023-06" db="EMBL/GenBank/DDBJ databases">
        <title>Genome-scale phylogeny and comparative genomics of the fungal order Sordariales.</title>
        <authorList>
            <consortium name="Lawrence Berkeley National Laboratory"/>
            <person name="Hensen N."/>
            <person name="Bonometti L."/>
            <person name="Westerberg I."/>
            <person name="Brannstrom I.O."/>
            <person name="Guillou S."/>
            <person name="Cros-Aarteil S."/>
            <person name="Calhoun S."/>
            <person name="Haridas S."/>
            <person name="Kuo A."/>
            <person name="Mondo S."/>
            <person name="Pangilinan J."/>
            <person name="Riley R."/>
            <person name="Labutti K."/>
            <person name="Andreopoulos B."/>
            <person name="Lipzen A."/>
            <person name="Chen C."/>
            <person name="Yanf M."/>
            <person name="Daum C."/>
            <person name="Ng V."/>
            <person name="Clum A."/>
            <person name="Steindorff A."/>
            <person name="Ohm R."/>
            <person name="Martin F."/>
            <person name="Silar P."/>
            <person name="Natvig D."/>
            <person name="Lalanne C."/>
            <person name="Gautier V."/>
            <person name="Ament-Velasquez S.L."/>
            <person name="Kruys A."/>
            <person name="Hutchinson M.I."/>
            <person name="Powell A.J."/>
            <person name="Barry K."/>
            <person name="Miller A.N."/>
            <person name="Grigoriev I.V."/>
            <person name="Debuchy R."/>
            <person name="Gladieux P."/>
            <person name="Thoren M.H."/>
            <person name="Johannesson H."/>
        </authorList>
    </citation>
    <scope>NUCLEOTIDE SEQUENCE</scope>
    <source>
        <strain evidence="2">SMH2532-1</strain>
    </source>
</reference>
<proteinExistence type="predicted"/>
<feature type="region of interest" description="Disordered" evidence="1">
    <location>
        <begin position="279"/>
        <end position="314"/>
    </location>
</feature>
<evidence type="ECO:0000256" key="1">
    <source>
        <dbReference type="SAM" id="MobiDB-lite"/>
    </source>
</evidence>
<feature type="compositionally biased region" description="Polar residues" evidence="1">
    <location>
        <begin position="298"/>
        <end position="307"/>
    </location>
</feature>
<dbReference type="Proteomes" id="UP001174936">
    <property type="component" value="Unassembled WGS sequence"/>
</dbReference>